<dbReference type="GO" id="GO:0008270">
    <property type="term" value="F:zinc ion binding"/>
    <property type="evidence" value="ECO:0007669"/>
    <property type="project" value="UniProtKB-KW"/>
</dbReference>
<sequence length="301" mass="33458">RMKQSPQSIPSELTTNLPGEDIPESPRDFHESILPELPIEGVPTTPSNSEESEGSCEELGAGRFADNDSPTPGILEHDGDQLNGVGRVDPEAEDLVGTFPDVWQLEGDGLGRVGEGDLEADDVDAIDEMPEGPAPLELPVLVNLPFVEVLIETLDPDDRLLVENFFDYVNRSFLAQINNPHNDRFRLTLEGFHVHLGDLGTIQRTYEVLNSANPQWVDELMVALREAVLELNFCSVLDCLSSTLAASSLLPEDNCPICLDDYWADPVITTLQCHHSHRFHRRCLMPWVRQENNCPLCRASL</sequence>
<dbReference type="PANTHER" id="PTHR45969">
    <property type="entry name" value="RING ZINC FINGER PROTEIN-RELATED"/>
    <property type="match status" value="1"/>
</dbReference>
<keyword evidence="1" id="KW-0479">Metal-binding</keyword>
<dbReference type="GO" id="GO:0016567">
    <property type="term" value="P:protein ubiquitination"/>
    <property type="evidence" value="ECO:0007669"/>
    <property type="project" value="TreeGrafter"/>
</dbReference>
<dbReference type="EMBL" id="PKSL01000001">
    <property type="protein sequence ID" value="POW17869.1"/>
    <property type="molecule type" value="Genomic_DNA"/>
</dbReference>
<reference evidence="7" key="1">
    <citation type="submission" date="2017-12" db="EMBL/GenBank/DDBJ databases">
        <title>Gene loss provides genomic basis for host adaptation in cereal stripe rust fungi.</title>
        <authorList>
            <person name="Xia C."/>
        </authorList>
    </citation>
    <scope>NUCLEOTIDE SEQUENCE [LARGE SCALE GENOMIC DNA]</scope>
    <source>
        <strain evidence="7">93-210</strain>
    </source>
</reference>
<evidence type="ECO:0000259" key="6">
    <source>
        <dbReference type="PROSITE" id="PS50089"/>
    </source>
</evidence>
<dbReference type="InterPro" id="IPR001841">
    <property type="entry name" value="Znf_RING"/>
</dbReference>
<evidence type="ECO:0000313" key="7">
    <source>
        <dbReference type="EMBL" id="POW17869.1"/>
    </source>
</evidence>
<keyword evidence="3" id="KW-0862">Zinc</keyword>
<dbReference type="Proteomes" id="UP000239156">
    <property type="component" value="Unassembled WGS sequence"/>
</dbReference>
<organism evidence="7 8">
    <name type="scientific">Puccinia striiformis</name>
    <dbReference type="NCBI Taxonomy" id="27350"/>
    <lineage>
        <taxon>Eukaryota</taxon>
        <taxon>Fungi</taxon>
        <taxon>Dikarya</taxon>
        <taxon>Basidiomycota</taxon>
        <taxon>Pucciniomycotina</taxon>
        <taxon>Pucciniomycetes</taxon>
        <taxon>Pucciniales</taxon>
        <taxon>Pucciniaceae</taxon>
        <taxon>Puccinia</taxon>
    </lineage>
</organism>
<proteinExistence type="predicted"/>
<feature type="compositionally biased region" description="Basic and acidic residues" evidence="5">
    <location>
        <begin position="24"/>
        <end position="33"/>
    </location>
</feature>
<evidence type="ECO:0000256" key="2">
    <source>
        <dbReference type="ARBA" id="ARBA00022771"/>
    </source>
</evidence>
<feature type="domain" description="RING-type" evidence="6">
    <location>
        <begin position="255"/>
        <end position="298"/>
    </location>
</feature>
<evidence type="ECO:0000313" key="8">
    <source>
        <dbReference type="Proteomes" id="UP000239156"/>
    </source>
</evidence>
<name>A0A2S4W7Y4_9BASI</name>
<dbReference type="VEuPathDB" id="FungiDB:PSTT_00011"/>
<dbReference type="GO" id="GO:0061630">
    <property type="term" value="F:ubiquitin protein ligase activity"/>
    <property type="evidence" value="ECO:0007669"/>
    <property type="project" value="TreeGrafter"/>
</dbReference>
<evidence type="ECO:0000256" key="3">
    <source>
        <dbReference type="ARBA" id="ARBA00022833"/>
    </source>
</evidence>
<dbReference type="PROSITE" id="PS50089">
    <property type="entry name" value="ZF_RING_2"/>
    <property type="match status" value="1"/>
</dbReference>
<dbReference type="Gene3D" id="3.30.40.10">
    <property type="entry name" value="Zinc/RING finger domain, C3HC4 (zinc finger)"/>
    <property type="match status" value="1"/>
</dbReference>
<keyword evidence="2 4" id="KW-0863">Zinc-finger</keyword>
<dbReference type="InterPro" id="IPR013083">
    <property type="entry name" value="Znf_RING/FYVE/PHD"/>
</dbReference>
<dbReference type="PANTHER" id="PTHR45969:SF69">
    <property type="entry name" value="FINGER DOMAIN PROTEIN, PUTATIVE (AFU_ORTHOLOGUE AFUA_3G12190)-RELATED"/>
    <property type="match status" value="1"/>
</dbReference>
<dbReference type="SMART" id="SM00184">
    <property type="entry name" value="RING"/>
    <property type="match status" value="1"/>
</dbReference>
<keyword evidence="8" id="KW-1185">Reference proteome</keyword>
<comment type="caution">
    <text evidence="7">The sequence shown here is derived from an EMBL/GenBank/DDBJ whole genome shotgun (WGS) entry which is preliminary data.</text>
</comment>
<dbReference type="VEuPathDB" id="FungiDB:PSHT_05457"/>
<gene>
    <name evidence="7" type="ORF">PSTT_00011</name>
</gene>
<protein>
    <recommendedName>
        <fullName evidence="6">RING-type domain-containing protein</fullName>
    </recommendedName>
</protein>
<dbReference type="SUPFAM" id="SSF57850">
    <property type="entry name" value="RING/U-box"/>
    <property type="match status" value="1"/>
</dbReference>
<dbReference type="Pfam" id="PF13639">
    <property type="entry name" value="zf-RING_2"/>
    <property type="match status" value="1"/>
</dbReference>
<feature type="compositionally biased region" description="Polar residues" evidence="5">
    <location>
        <begin position="1"/>
        <end position="17"/>
    </location>
</feature>
<evidence type="ECO:0000256" key="4">
    <source>
        <dbReference type="PROSITE-ProRule" id="PRU00175"/>
    </source>
</evidence>
<dbReference type="AlphaFoldDB" id="A0A2S4W7Y4"/>
<evidence type="ECO:0000256" key="1">
    <source>
        <dbReference type="ARBA" id="ARBA00022723"/>
    </source>
</evidence>
<feature type="non-terminal residue" evidence="7">
    <location>
        <position position="1"/>
    </location>
</feature>
<evidence type="ECO:0000256" key="5">
    <source>
        <dbReference type="SAM" id="MobiDB-lite"/>
    </source>
</evidence>
<accession>A0A2S4W7Y4</accession>
<feature type="region of interest" description="Disordered" evidence="5">
    <location>
        <begin position="1"/>
        <end position="87"/>
    </location>
</feature>